<evidence type="ECO:0000313" key="3">
    <source>
        <dbReference type="EMBL" id="KAI1696228.1"/>
    </source>
</evidence>
<keyword evidence="2" id="KW-0732">Signal</keyword>
<feature type="signal peptide" evidence="2">
    <location>
        <begin position="1"/>
        <end position="22"/>
    </location>
</feature>
<name>A0AAD4MJP2_9BILA</name>
<feature type="region of interest" description="Disordered" evidence="1">
    <location>
        <begin position="178"/>
        <end position="218"/>
    </location>
</feature>
<dbReference type="EMBL" id="JAKKPZ010000341">
    <property type="protein sequence ID" value="KAI1696228.1"/>
    <property type="molecule type" value="Genomic_DNA"/>
</dbReference>
<organism evidence="3 4">
    <name type="scientific">Ditylenchus destructor</name>
    <dbReference type="NCBI Taxonomy" id="166010"/>
    <lineage>
        <taxon>Eukaryota</taxon>
        <taxon>Metazoa</taxon>
        <taxon>Ecdysozoa</taxon>
        <taxon>Nematoda</taxon>
        <taxon>Chromadorea</taxon>
        <taxon>Rhabditida</taxon>
        <taxon>Tylenchina</taxon>
        <taxon>Tylenchomorpha</taxon>
        <taxon>Sphaerularioidea</taxon>
        <taxon>Anguinidae</taxon>
        <taxon>Anguininae</taxon>
        <taxon>Ditylenchus</taxon>
    </lineage>
</organism>
<feature type="region of interest" description="Disordered" evidence="1">
    <location>
        <begin position="249"/>
        <end position="288"/>
    </location>
</feature>
<feature type="compositionally biased region" description="Polar residues" evidence="1">
    <location>
        <begin position="73"/>
        <end position="84"/>
    </location>
</feature>
<evidence type="ECO:0000256" key="2">
    <source>
        <dbReference type="SAM" id="SignalP"/>
    </source>
</evidence>
<evidence type="ECO:0000256" key="1">
    <source>
        <dbReference type="SAM" id="MobiDB-lite"/>
    </source>
</evidence>
<comment type="caution">
    <text evidence="3">The sequence shown here is derived from an EMBL/GenBank/DDBJ whole genome shotgun (WGS) entry which is preliminary data.</text>
</comment>
<feature type="compositionally biased region" description="Polar residues" evidence="1">
    <location>
        <begin position="178"/>
        <end position="187"/>
    </location>
</feature>
<feature type="compositionally biased region" description="Low complexity" evidence="1">
    <location>
        <begin position="252"/>
        <end position="286"/>
    </location>
</feature>
<feature type="compositionally biased region" description="Basic residues" evidence="1">
    <location>
        <begin position="192"/>
        <end position="206"/>
    </location>
</feature>
<proteinExistence type="predicted"/>
<dbReference type="AlphaFoldDB" id="A0AAD4MJP2"/>
<reference evidence="3" key="1">
    <citation type="submission" date="2022-01" db="EMBL/GenBank/DDBJ databases">
        <title>Genome Sequence Resource for Two Populations of Ditylenchus destructor, the Migratory Endoparasitic Phytonematode.</title>
        <authorList>
            <person name="Zhang H."/>
            <person name="Lin R."/>
            <person name="Xie B."/>
        </authorList>
    </citation>
    <scope>NUCLEOTIDE SEQUENCE</scope>
    <source>
        <strain evidence="3">BazhouSP</strain>
    </source>
</reference>
<evidence type="ECO:0000313" key="4">
    <source>
        <dbReference type="Proteomes" id="UP001201812"/>
    </source>
</evidence>
<dbReference type="Proteomes" id="UP001201812">
    <property type="component" value="Unassembled WGS sequence"/>
</dbReference>
<feature type="chain" id="PRO_5041972187" evidence="2">
    <location>
        <begin position="23"/>
        <end position="497"/>
    </location>
</feature>
<sequence length="497" mass="53524">MSILDYALFLTTLFASFNYLNALSCYSCTGNLYFPNNPSLGQQCGETCETDGSCYFELTYVWDTAGVSKDSPDNNAKNEPSNGDPSGESRDSQNGAEMFPVKRDISGLANHDTNQQLVNYGCVNSGVTVEGCLGDTQTDKFVCYCTGDQCNTPAAFEENIEERTRRKRGISSGAKLIQRSSVLSSDQNEARSRRRRTLKLRARRQKRQEQTINNKPAYDSPKLVIQDVGFANTLMQLSRFQTTNDISSMLQPSSSVQQTPSSGTGNAAPGSLGIPSSPNSNSLSGLKTPPSFVTNNAGFIPVNGPVVMSPLGGLSMAPVSNSGPILPSASFPNLTNAKIVPMTENVPVNIGNVGNAIASGPQIGPWNGDFAPVGNGSAPSGTEYYVIDYGSHEDTDYTDYINQYGEYMGSNPLMSASKALNMTPLQIPPQMKTVNNNAQNTNPMAVAGTNGFQNPAAINLPSNNSPQQMPWSRNIQNSNKNFDALASVFSEYMRRPM</sequence>
<keyword evidence="4" id="KW-1185">Reference proteome</keyword>
<accession>A0AAD4MJP2</accession>
<gene>
    <name evidence="3" type="ORF">DdX_19154</name>
</gene>
<protein>
    <submittedName>
        <fullName evidence="3">Uncharacterized protein</fullName>
    </submittedName>
</protein>
<feature type="region of interest" description="Disordered" evidence="1">
    <location>
        <begin position="67"/>
        <end position="94"/>
    </location>
</feature>